<proteinExistence type="predicted"/>
<evidence type="ECO:0000313" key="6">
    <source>
        <dbReference type="EMBL" id="KAF6202075.1"/>
    </source>
</evidence>
<name>A0A8S9X398_APOLU</name>
<protein>
    <recommendedName>
        <fullName evidence="2">Coiled-coil domain-containing protein 102A</fullName>
    </recommendedName>
</protein>
<evidence type="ECO:0000313" key="7">
    <source>
        <dbReference type="Proteomes" id="UP000466442"/>
    </source>
</evidence>
<evidence type="ECO:0000256" key="4">
    <source>
        <dbReference type="SAM" id="MobiDB-lite"/>
    </source>
</evidence>
<reference evidence="6" key="1">
    <citation type="journal article" date="2021" name="Mol. Ecol. Resour.">
        <title>Apolygus lucorum genome provides insights into omnivorousness and mesophyll feeding.</title>
        <authorList>
            <person name="Liu Y."/>
            <person name="Liu H."/>
            <person name="Wang H."/>
            <person name="Huang T."/>
            <person name="Liu B."/>
            <person name="Yang B."/>
            <person name="Yin L."/>
            <person name="Li B."/>
            <person name="Zhang Y."/>
            <person name="Zhang S."/>
            <person name="Jiang F."/>
            <person name="Zhang X."/>
            <person name="Ren Y."/>
            <person name="Wang B."/>
            <person name="Wang S."/>
            <person name="Lu Y."/>
            <person name="Wu K."/>
            <person name="Fan W."/>
            <person name="Wang G."/>
        </authorList>
    </citation>
    <scope>NUCLEOTIDE SEQUENCE</scope>
    <source>
        <strain evidence="6">12Hb</strain>
    </source>
</reference>
<feature type="region of interest" description="Disordered" evidence="4">
    <location>
        <begin position="165"/>
        <end position="219"/>
    </location>
</feature>
<dbReference type="SUPFAM" id="SSF90257">
    <property type="entry name" value="Myosin rod fragments"/>
    <property type="match status" value="1"/>
</dbReference>
<accession>A0A8S9X398</accession>
<organism evidence="6 7">
    <name type="scientific">Apolygus lucorum</name>
    <name type="common">Small green plant bug</name>
    <name type="synonym">Lygocoris lucorum</name>
    <dbReference type="NCBI Taxonomy" id="248454"/>
    <lineage>
        <taxon>Eukaryota</taxon>
        <taxon>Metazoa</taxon>
        <taxon>Ecdysozoa</taxon>
        <taxon>Arthropoda</taxon>
        <taxon>Hexapoda</taxon>
        <taxon>Insecta</taxon>
        <taxon>Pterygota</taxon>
        <taxon>Neoptera</taxon>
        <taxon>Paraneoptera</taxon>
        <taxon>Hemiptera</taxon>
        <taxon>Heteroptera</taxon>
        <taxon>Panheteroptera</taxon>
        <taxon>Cimicomorpha</taxon>
        <taxon>Miridae</taxon>
        <taxon>Mirini</taxon>
        <taxon>Apolygus</taxon>
    </lineage>
</organism>
<dbReference type="PANTHER" id="PTHR46292">
    <property type="entry name" value="COILED-COIL DOMAIN-CONTAINING PROTEIN 102A"/>
    <property type="match status" value="1"/>
</dbReference>
<feature type="region of interest" description="Disordered" evidence="4">
    <location>
        <begin position="515"/>
        <end position="542"/>
    </location>
</feature>
<feature type="domain" description="Myosin tail" evidence="5">
    <location>
        <begin position="326"/>
        <end position="517"/>
    </location>
</feature>
<dbReference type="OrthoDB" id="5984396at2759"/>
<keyword evidence="7" id="KW-1185">Reference proteome</keyword>
<comment type="caution">
    <text evidence="6">The sequence shown here is derived from an EMBL/GenBank/DDBJ whole genome shotgun (WGS) entry which is preliminary data.</text>
</comment>
<keyword evidence="1 3" id="KW-0175">Coiled coil</keyword>
<dbReference type="AlphaFoldDB" id="A0A8S9X398"/>
<dbReference type="PANTHER" id="PTHR46292:SF1">
    <property type="entry name" value="COILED-COIL DOMAIN-CONTAINING PROTEIN 102A"/>
    <property type="match status" value="1"/>
</dbReference>
<evidence type="ECO:0000259" key="5">
    <source>
        <dbReference type="Pfam" id="PF01576"/>
    </source>
</evidence>
<dbReference type="Pfam" id="PF01576">
    <property type="entry name" value="Myosin_tail_1"/>
    <property type="match status" value="1"/>
</dbReference>
<dbReference type="GO" id="GO:0016459">
    <property type="term" value="C:myosin complex"/>
    <property type="evidence" value="ECO:0007669"/>
    <property type="project" value="InterPro"/>
</dbReference>
<gene>
    <name evidence="6" type="ORF">GE061_004472</name>
</gene>
<evidence type="ECO:0000256" key="3">
    <source>
        <dbReference type="SAM" id="Coils"/>
    </source>
</evidence>
<sequence length="542" mass="63495">MIKGYFVERIARKFNSLDYRVYVSEMAHGGGTSSRRHDASLSSSRGFVETDWEAKEAMRQRELEEARARAAQMEKTMRWWSDCTANWREKWSKVRNERNKAREEAKMLRSKLDSALKDVGTYKREKLELESHNEQMRKELERIHLLLLKHAGQWDNQLLEALDNAESDRDTSLLPDREEGDHSPEDYDRNPEKDSGVDDMSQAGAMSKNGDEQRDGTIDTVSTVMCGDIDSWTGENEEAYCSIKSSKKDTMEEDMEMMYQKLSMLQLRLEEATKTLQIEREEKVTFHKNVERAESDLAECRQRCEELRASRQEAVRELLQLQDQHQDTIALIRADLLDEASSREGMDRRLADLRAQLERLQAENAAEWGKRERLETEKLALERENKKVRAELRDIQERMERRGRPVTTTDNDLRHLQQELSDKTKELTDIKHSHNKLKKVLADKTTELAHTMRRAEQYEAEVKRLRNRVEELKRELAVAEDEVDSASNNIRKLQRTNDELQEQVESLQVQLQHLQTRMRSSVGARRSPSLHQEEEQSDEDTY</sequence>
<evidence type="ECO:0000256" key="2">
    <source>
        <dbReference type="ARBA" id="ARBA00040149"/>
    </source>
</evidence>
<feature type="compositionally biased region" description="Basic and acidic residues" evidence="4">
    <location>
        <begin position="166"/>
        <end position="196"/>
    </location>
</feature>
<dbReference type="Gene3D" id="1.10.287.1490">
    <property type="match status" value="1"/>
</dbReference>
<evidence type="ECO:0000256" key="1">
    <source>
        <dbReference type="ARBA" id="ARBA00023054"/>
    </source>
</evidence>
<dbReference type="InterPro" id="IPR002928">
    <property type="entry name" value="Myosin_tail"/>
</dbReference>
<dbReference type="Proteomes" id="UP000466442">
    <property type="component" value="Linkage Group LG12"/>
</dbReference>
<feature type="coiled-coil region" evidence="3">
    <location>
        <begin position="54"/>
        <end position="142"/>
    </location>
</feature>
<dbReference type="EMBL" id="WIXP02000012">
    <property type="protein sequence ID" value="KAF6202075.1"/>
    <property type="molecule type" value="Genomic_DNA"/>
</dbReference>